<reference evidence="2 3" key="1">
    <citation type="journal article" date="2012" name="Science">
        <title>The Paleozoic origin of enzymatic lignin decomposition reconstructed from 31 fungal genomes.</title>
        <authorList>
            <person name="Floudas D."/>
            <person name="Binder M."/>
            <person name="Riley R."/>
            <person name="Barry K."/>
            <person name="Blanchette R.A."/>
            <person name="Henrissat B."/>
            <person name="Martinez A.T."/>
            <person name="Otillar R."/>
            <person name="Spatafora J.W."/>
            <person name="Yadav J.S."/>
            <person name="Aerts A."/>
            <person name="Benoit I."/>
            <person name="Boyd A."/>
            <person name="Carlson A."/>
            <person name="Copeland A."/>
            <person name="Coutinho P.M."/>
            <person name="de Vries R.P."/>
            <person name="Ferreira P."/>
            <person name="Findley K."/>
            <person name="Foster B."/>
            <person name="Gaskell J."/>
            <person name="Glotzer D."/>
            <person name="Gorecki P."/>
            <person name="Heitman J."/>
            <person name="Hesse C."/>
            <person name="Hori C."/>
            <person name="Igarashi K."/>
            <person name="Jurgens J.A."/>
            <person name="Kallen N."/>
            <person name="Kersten P."/>
            <person name="Kohler A."/>
            <person name="Kuees U."/>
            <person name="Kumar T.K.A."/>
            <person name="Kuo A."/>
            <person name="LaButti K."/>
            <person name="Larrondo L.F."/>
            <person name="Lindquist E."/>
            <person name="Ling A."/>
            <person name="Lombard V."/>
            <person name="Lucas S."/>
            <person name="Lundell T."/>
            <person name="Martin R."/>
            <person name="McLaughlin D.J."/>
            <person name="Morgenstern I."/>
            <person name="Morin E."/>
            <person name="Murat C."/>
            <person name="Nagy L.G."/>
            <person name="Nolan M."/>
            <person name="Ohm R.A."/>
            <person name="Patyshakuliyeva A."/>
            <person name="Rokas A."/>
            <person name="Ruiz-Duenas F.J."/>
            <person name="Sabat G."/>
            <person name="Salamov A."/>
            <person name="Samejima M."/>
            <person name="Schmutz J."/>
            <person name="Slot J.C."/>
            <person name="St John F."/>
            <person name="Stenlid J."/>
            <person name="Sun H."/>
            <person name="Sun S."/>
            <person name="Syed K."/>
            <person name="Tsang A."/>
            <person name="Wiebenga A."/>
            <person name="Young D."/>
            <person name="Pisabarro A."/>
            <person name="Eastwood D.C."/>
            <person name="Martin F."/>
            <person name="Cullen D."/>
            <person name="Grigoriev I.V."/>
            <person name="Hibbett D.S."/>
        </authorList>
    </citation>
    <scope>NUCLEOTIDE SEQUENCE [LARGE SCALE GENOMIC DNA]</scope>
    <source>
        <strain evidence="2 3">MD-104</strain>
    </source>
</reference>
<dbReference type="EMBL" id="KB467865">
    <property type="protein sequence ID" value="PCH35886.1"/>
    <property type="molecule type" value="Genomic_DNA"/>
</dbReference>
<feature type="domain" description="Glutaminase A central" evidence="1">
    <location>
        <begin position="12"/>
        <end position="89"/>
    </location>
</feature>
<name>A0A2H3J121_WOLCO</name>
<evidence type="ECO:0000313" key="2">
    <source>
        <dbReference type="EMBL" id="PCH35886.1"/>
    </source>
</evidence>
<gene>
    <name evidence="2" type="ORF">WOLCODRAFT_156584</name>
</gene>
<proteinExistence type="predicted"/>
<sequence>MVQLYAAFYGRNVANMTDLTVRGIIAVYDMSEMSRIAGNGSDATRSIPRSATTFMHQWQVLELAGNAAHLPFSPSSRVFAYNIYVDTIHILGTG</sequence>
<evidence type="ECO:0000313" key="3">
    <source>
        <dbReference type="Proteomes" id="UP000218811"/>
    </source>
</evidence>
<accession>A0A2H3J121</accession>
<keyword evidence="3" id="KW-1185">Reference proteome</keyword>
<dbReference type="AlphaFoldDB" id="A0A2H3J121"/>
<protein>
    <recommendedName>
        <fullName evidence="1">Glutaminase A central domain-containing protein</fullName>
    </recommendedName>
</protein>
<dbReference type="Proteomes" id="UP000218811">
    <property type="component" value="Unassembled WGS sequence"/>
</dbReference>
<dbReference type="InterPro" id="IPR032514">
    <property type="entry name" value="GtaA_central"/>
</dbReference>
<organism evidence="2 3">
    <name type="scientific">Wolfiporia cocos (strain MD-104)</name>
    <name type="common">Brown rot fungus</name>
    <dbReference type="NCBI Taxonomy" id="742152"/>
    <lineage>
        <taxon>Eukaryota</taxon>
        <taxon>Fungi</taxon>
        <taxon>Dikarya</taxon>
        <taxon>Basidiomycota</taxon>
        <taxon>Agaricomycotina</taxon>
        <taxon>Agaricomycetes</taxon>
        <taxon>Polyporales</taxon>
        <taxon>Phaeolaceae</taxon>
        <taxon>Wolfiporia</taxon>
    </lineage>
</organism>
<dbReference type="Pfam" id="PF16335">
    <property type="entry name" value="GtaA_6_Hairpin"/>
    <property type="match status" value="1"/>
</dbReference>
<evidence type="ECO:0000259" key="1">
    <source>
        <dbReference type="Pfam" id="PF16335"/>
    </source>
</evidence>